<reference evidence="3" key="1">
    <citation type="journal article" date="2019" name="Int. J. Syst. Evol. Microbiol.">
        <title>The Global Catalogue of Microorganisms (GCM) 10K type strain sequencing project: providing services to taxonomists for standard genome sequencing and annotation.</title>
        <authorList>
            <consortium name="The Broad Institute Genomics Platform"/>
            <consortium name="The Broad Institute Genome Sequencing Center for Infectious Disease"/>
            <person name="Wu L."/>
            <person name="Ma J."/>
        </authorList>
    </citation>
    <scope>NUCLEOTIDE SEQUENCE [LARGE SCALE GENOMIC DNA]</scope>
    <source>
        <strain evidence="3">CECT 7698</strain>
    </source>
</reference>
<dbReference type="PANTHER" id="PTHR33121">
    <property type="entry name" value="CYCLIC DI-GMP PHOSPHODIESTERASE PDEF"/>
    <property type="match status" value="1"/>
</dbReference>
<feature type="domain" description="EAL" evidence="1">
    <location>
        <begin position="172"/>
        <end position="411"/>
    </location>
</feature>
<dbReference type="InterPro" id="IPR029016">
    <property type="entry name" value="GAF-like_dom_sf"/>
</dbReference>
<proteinExistence type="predicted"/>
<evidence type="ECO:0000313" key="3">
    <source>
        <dbReference type="Proteomes" id="UP001595579"/>
    </source>
</evidence>
<gene>
    <name evidence="2" type="ORF">ACFOEV_03185</name>
</gene>
<name>A0ABV7LLL9_9GAMM</name>
<dbReference type="Gene3D" id="3.30.450.40">
    <property type="match status" value="1"/>
</dbReference>
<dbReference type="EMBL" id="JBHRUG010000005">
    <property type="protein sequence ID" value="MFC3282610.1"/>
    <property type="molecule type" value="Genomic_DNA"/>
</dbReference>
<dbReference type="SMART" id="SM00065">
    <property type="entry name" value="GAF"/>
    <property type="match status" value="1"/>
</dbReference>
<comment type="caution">
    <text evidence="2">The sequence shown here is derived from an EMBL/GenBank/DDBJ whole genome shotgun (WGS) entry which is preliminary data.</text>
</comment>
<dbReference type="InterPro" id="IPR003018">
    <property type="entry name" value="GAF"/>
</dbReference>
<evidence type="ECO:0000259" key="1">
    <source>
        <dbReference type="PROSITE" id="PS50883"/>
    </source>
</evidence>
<evidence type="ECO:0000313" key="2">
    <source>
        <dbReference type="EMBL" id="MFC3282610.1"/>
    </source>
</evidence>
<dbReference type="SUPFAM" id="SSF55781">
    <property type="entry name" value="GAF domain-like"/>
    <property type="match status" value="1"/>
</dbReference>
<dbReference type="Pfam" id="PF01590">
    <property type="entry name" value="GAF"/>
    <property type="match status" value="1"/>
</dbReference>
<dbReference type="PANTHER" id="PTHR33121:SF76">
    <property type="entry name" value="SIGNALING PROTEIN"/>
    <property type="match status" value="1"/>
</dbReference>
<dbReference type="RefSeq" id="WP_386771527.1">
    <property type="nucleotide sequence ID" value="NZ_JBHRUG010000005.1"/>
</dbReference>
<dbReference type="Gene3D" id="3.20.20.450">
    <property type="entry name" value="EAL domain"/>
    <property type="match status" value="1"/>
</dbReference>
<dbReference type="InterPro" id="IPR001633">
    <property type="entry name" value="EAL_dom"/>
</dbReference>
<dbReference type="InterPro" id="IPR035919">
    <property type="entry name" value="EAL_sf"/>
</dbReference>
<dbReference type="Proteomes" id="UP001595579">
    <property type="component" value="Unassembled WGS sequence"/>
</dbReference>
<dbReference type="SMART" id="SM00052">
    <property type="entry name" value="EAL"/>
    <property type="match status" value="1"/>
</dbReference>
<protein>
    <submittedName>
        <fullName evidence="2">EAL domain-containing protein</fullName>
    </submittedName>
</protein>
<dbReference type="Pfam" id="PF00563">
    <property type="entry name" value="EAL"/>
    <property type="match status" value="1"/>
</dbReference>
<dbReference type="InterPro" id="IPR050706">
    <property type="entry name" value="Cyclic-di-GMP_PDE-like"/>
</dbReference>
<organism evidence="2 3">
    <name type="scientific">Litchfieldella rifensis</name>
    <dbReference type="NCBI Taxonomy" id="762643"/>
    <lineage>
        <taxon>Bacteria</taxon>
        <taxon>Pseudomonadati</taxon>
        <taxon>Pseudomonadota</taxon>
        <taxon>Gammaproteobacteria</taxon>
        <taxon>Oceanospirillales</taxon>
        <taxon>Halomonadaceae</taxon>
        <taxon>Litchfieldella</taxon>
    </lineage>
</organism>
<accession>A0ABV7LLL9</accession>
<sequence>MELKSANTMSDVIAETITTEAHSPERILKRMLAVIREHMDMDVAFISEFTNGQRNFRYVDSPYPDQPVQEGGGNPLEDTYCQRVIDGRLPELIPDASLNKEAQGLLATAAVPVGAHLSVPIKLSDGSVYGTLCCFSFQPNTSLDERDLGMMRAFSVIAADQVERDTKQRQERNEITARINAAISSGSISMVYQPIYNVAKEVLVGFESLARFSMIPVRTPDVWFKEASQVGLDVPLEIQAIKLALPLIERLPADCYLSVNISPKLLLDAEVRSVLEEWPAEQIVIELTEHSIIERYEDIAEALEPLRDRGIRLAVDDAGAGYASFRHILSLSPDIIKLDMSITRNIDTDHRRRALAVGLIAFAEATNTKIIAEGVETKAEMAMLRQLGVNKAQGYFLGRPMTAQQLKEYGF</sequence>
<dbReference type="SUPFAM" id="SSF141868">
    <property type="entry name" value="EAL domain-like"/>
    <property type="match status" value="1"/>
</dbReference>
<dbReference type="CDD" id="cd01948">
    <property type="entry name" value="EAL"/>
    <property type="match status" value="1"/>
</dbReference>
<keyword evidence="3" id="KW-1185">Reference proteome</keyword>
<dbReference type="PROSITE" id="PS50883">
    <property type="entry name" value="EAL"/>
    <property type="match status" value="1"/>
</dbReference>